<comment type="caution">
    <text evidence="2">The sequence shown here is derived from an EMBL/GenBank/DDBJ whole genome shotgun (WGS) entry which is preliminary data.</text>
</comment>
<protein>
    <submittedName>
        <fullName evidence="2">Uncharacterized protein</fullName>
    </submittedName>
</protein>
<feature type="coiled-coil region" evidence="1">
    <location>
        <begin position="133"/>
        <end position="167"/>
    </location>
</feature>
<dbReference type="EMBL" id="NQWH01000051">
    <property type="protein sequence ID" value="PHP26224.1"/>
    <property type="molecule type" value="Genomic_DNA"/>
</dbReference>
<dbReference type="Proteomes" id="UP000221860">
    <property type="component" value="Unassembled WGS sequence"/>
</dbReference>
<sequence length="194" mass="21698">MKFAAVTAITATLAASEASSEAPKQVSFIVCHANQDGEIFVMAETSGSLPEFPSHPDFKVFEQRDSLILIDPKGPIYQIGYESLMMHDGTAYPMKCEDKTEELSAGAEMLMPQIGAEKETKTMKEVRAAKKETRELEYELVMAQGKVRRLENEITTLRKELDGVHALRRRSAHLADQLPETSSLAHWLQNEDEN</sequence>
<reference evidence="2 3" key="1">
    <citation type="submission" date="2017-08" db="EMBL/GenBank/DDBJ databases">
        <title>Draft Genome Sequence of Loktanella cinnabarina Strain XM1, Isolated from Coastal Surface Water.</title>
        <authorList>
            <person name="Ma R."/>
            <person name="Wang J."/>
            <person name="Wang Q."/>
            <person name="Ma Z."/>
            <person name="Li J."/>
            <person name="Chen L."/>
        </authorList>
    </citation>
    <scope>NUCLEOTIDE SEQUENCE [LARGE SCALE GENOMIC DNA]</scope>
    <source>
        <strain evidence="2 3">XM1</strain>
    </source>
</reference>
<organism evidence="2 3">
    <name type="scientific">Limimaricola cinnabarinus</name>
    <dbReference type="NCBI Taxonomy" id="1125964"/>
    <lineage>
        <taxon>Bacteria</taxon>
        <taxon>Pseudomonadati</taxon>
        <taxon>Pseudomonadota</taxon>
        <taxon>Alphaproteobacteria</taxon>
        <taxon>Rhodobacterales</taxon>
        <taxon>Paracoccaceae</taxon>
        <taxon>Limimaricola</taxon>
    </lineage>
</organism>
<dbReference type="AlphaFoldDB" id="A0A2G1MBW8"/>
<accession>A0A2G1MBW8</accession>
<gene>
    <name evidence="2" type="ORF">CJ301_17445</name>
</gene>
<dbReference type="RefSeq" id="WP_099278631.1">
    <property type="nucleotide sequence ID" value="NZ_KZ304988.1"/>
</dbReference>
<name>A0A2G1MBW8_9RHOB</name>
<proteinExistence type="predicted"/>
<evidence type="ECO:0000313" key="2">
    <source>
        <dbReference type="EMBL" id="PHP26224.1"/>
    </source>
</evidence>
<keyword evidence="3" id="KW-1185">Reference proteome</keyword>
<evidence type="ECO:0000313" key="3">
    <source>
        <dbReference type="Proteomes" id="UP000221860"/>
    </source>
</evidence>
<keyword evidence="1" id="KW-0175">Coiled coil</keyword>
<evidence type="ECO:0000256" key="1">
    <source>
        <dbReference type="SAM" id="Coils"/>
    </source>
</evidence>